<dbReference type="GO" id="GO:0003677">
    <property type="term" value="F:DNA binding"/>
    <property type="evidence" value="ECO:0007669"/>
    <property type="project" value="InterPro"/>
</dbReference>
<dbReference type="EMBL" id="JARQWQ010000063">
    <property type="protein sequence ID" value="KAK2555415.1"/>
    <property type="molecule type" value="Genomic_DNA"/>
</dbReference>
<proteinExistence type="predicted"/>
<comment type="caution">
    <text evidence="2">The sequence shown here is derived from an EMBL/GenBank/DDBJ whole genome shotgun (WGS) entry which is preliminary data.</text>
</comment>
<protein>
    <recommendedName>
        <fullName evidence="4">Tyr recombinase domain-containing protein</fullName>
    </recommendedName>
</protein>
<organism evidence="2 3">
    <name type="scientific">Acropora cervicornis</name>
    <name type="common">Staghorn coral</name>
    <dbReference type="NCBI Taxonomy" id="6130"/>
    <lineage>
        <taxon>Eukaryota</taxon>
        <taxon>Metazoa</taxon>
        <taxon>Cnidaria</taxon>
        <taxon>Anthozoa</taxon>
        <taxon>Hexacorallia</taxon>
        <taxon>Scleractinia</taxon>
        <taxon>Astrocoeniina</taxon>
        <taxon>Acroporidae</taxon>
        <taxon>Acropora</taxon>
    </lineage>
</organism>
<dbReference type="PANTHER" id="PTHR35617:SF3">
    <property type="entry name" value="CORE-BINDING (CB) DOMAIN-CONTAINING PROTEIN"/>
    <property type="match status" value="1"/>
</dbReference>
<dbReference type="InterPro" id="IPR013762">
    <property type="entry name" value="Integrase-like_cat_sf"/>
</dbReference>
<dbReference type="GO" id="GO:0006310">
    <property type="term" value="P:DNA recombination"/>
    <property type="evidence" value="ECO:0007669"/>
    <property type="project" value="UniProtKB-KW"/>
</dbReference>
<name>A0AAD9Q6V1_ACRCE</name>
<dbReference type="Gene3D" id="1.10.443.10">
    <property type="entry name" value="Intergrase catalytic core"/>
    <property type="match status" value="1"/>
</dbReference>
<keyword evidence="3" id="KW-1185">Reference proteome</keyword>
<evidence type="ECO:0000313" key="3">
    <source>
        <dbReference type="Proteomes" id="UP001249851"/>
    </source>
</evidence>
<accession>A0AAD9Q6V1</accession>
<dbReference type="Proteomes" id="UP001249851">
    <property type="component" value="Unassembled WGS sequence"/>
</dbReference>
<sequence length="229" mass="25813">MASSTRVGRDGTCARPLVRIPTQSRYSIVWDVNVTLDNYFRQWKDNNELSLKELSLKTTALVALVTAQRVQSLHKLDLDSTTQENGRITFKFDLLKQIRPSVKSPIIELCAYLENPKICVVKTLSHNLERTVTKPHHAVSASTIRRWIKSMLKRAGVDTSKFGAHSVTLLFMRYSRSTRAASSPAAKEAVVPIMDILGTGGWSSERTFARHYSVSIKKENNFVEAIYNT</sequence>
<evidence type="ECO:0000256" key="1">
    <source>
        <dbReference type="ARBA" id="ARBA00023172"/>
    </source>
</evidence>
<reference evidence="2" key="1">
    <citation type="journal article" date="2023" name="G3 (Bethesda)">
        <title>Whole genome assembly and annotation of the endangered Caribbean coral Acropora cervicornis.</title>
        <authorList>
            <person name="Selwyn J.D."/>
            <person name="Vollmer S.V."/>
        </authorList>
    </citation>
    <scope>NUCLEOTIDE SEQUENCE</scope>
    <source>
        <strain evidence="2">K2</strain>
    </source>
</reference>
<evidence type="ECO:0000313" key="2">
    <source>
        <dbReference type="EMBL" id="KAK2555415.1"/>
    </source>
</evidence>
<gene>
    <name evidence="2" type="ORF">P5673_023060</name>
</gene>
<reference evidence="2" key="2">
    <citation type="journal article" date="2023" name="Science">
        <title>Genomic signatures of disease resistance in endangered staghorn corals.</title>
        <authorList>
            <person name="Vollmer S.V."/>
            <person name="Selwyn J.D."/>
            <person name="Despard B.A."/>
            <person name="Roesel C.L."/>
        </authorList>
    </citation>
    <scope>NUCLEOTIDE SEQUENCE</scope>
    <source>
        <strain evidence="2">K2</strain>
    </source>
</reference>
<evidence type="ECO:0008006" key="4">
    <source>
        <dbReference type="Google" id="ProtNLM"/>
    </source>
</evidence>
<dbReference type="SUPFAM" id="SSF56349">
    <property type="entry name" value="DNA breaking-rejoining enzymes"/>
    <property type="match status" value="1"/>
</dbReference>
<dbReference type="PANTHER" id="PTHR35617">
    <property type="entry name" value="PHAGE_INTEGRASE DOMAIN-CONTAINING PROTEIN"/>
    <property type="match status" value="1"/>
</dbReference>
<dbReference type="InterPro" id="IPR011010">
    <property type="entry name" value="DNA_brk_join_enz"/>
</dbReference>
<dbReference type="AlphaFoldDB" id="A0AAD9Q6V1"/>
<dbReference type="GO" id="GO:0015074">
    <property type="term" value="P:DNA integration"/>
    <property type="evidence" value="ECO:0007669"/>
    <property type="project" value="InterPro"/>
</dbReference>
<keyword evidence="1" id="KW-0233">DNA recombination</keyword>